<organism evidence="3 4">
    <name type="scientific">Rotaria sordida</name>
    <dbReference type="NCBI Taxonomy" id="392033"/>
    <lineage>
        <taxon>Eukaryota</taxon>
        <taxon>Metazoa</taxon>
        <taxon>Spiralia</taxon>
        <taxon>Gnathifera</taxon>
        <taxon>Rotifera</taxon>
        <taxon>Eurotatoria</taxon>
        <taxon>Bdelloidea</taxon>
        <taxon>Philodinida</taxon>
        <taxon>Philodinidae</taxon>
        <taxon>Rotaria</taxon>
    </lineage>
</organism>
<name>A0A819IIH0_9BILA</name>
<proteinExistence type="predicted"/>
<dbReference type="Proteomes" id="UP000663874">
    <property type="component" value="Unassembled WGS sequence"/>
</dbReference>
<keyword evidence="2" id="KW-1133">Transmembrane helix</keyword>
<reference evidence="3" key="1">
    <citation type="submission" date="2021-02" db="EMBL/GenBank/DDBJ databases">
        <authorList>
            <person name="Nowell W R."/>
        </authorList>
    </citation>
    <scope>NUCLEOTIDE SEQUENCE</scope>
</reference>
<evidence type="ECO:0000313" key="4">
    <source>
        <dbReference type="Proteomes" id="UP000663874"/>
    </source>
</evidence>
<evidence type="ECO:0000256" key="1">
    <source>
        <dbReference type="SAM" id="MobiDB-lite"/>
    </source>
</evidence>
<keyword evidence="2" id="KW-0472">Membrane</keyword>
<comment type="caution">
    <text evidence="3">The sequence shown here is derived from an EMBL/GenBank/DDBJ whole genome shotgun (WGS) entry which is preliminary data.</text>
</comment>
<dbReference type="EMBL" id="CAJOBE010004168">
    <property type="protein sequence ID" value="CAF3919449.1"/>
    <property type="molecule type" value="Genomic_DNA"/>
</dbReference>
<accession>A0A819IIH0</accession>
<sequence length="102" mass="11184">TSTTTVQTTTVTTTTTTSITTTTSATTTGPTTTTTEMNVLTAKEFEEYCKQPVAIVTALSMVVMIPVNMIVMFAFFTKLDKMFNPNRLAAKARHKMYVSRVS</sequence>
<feature type="transmembrane region" description="Helical" evidence="2">
    <location>
        <begin position="53"/>
        <end position="77"/>
    </location>
</feature>
<evidence type="ECO:0000256" key="2">
    <source>
        <dbReference type="SAM" id="Phobius"/>
    </source>
</evidence>
<protein>
    <submittedName>
        <fullName evidence="3">Uncharacterized protein</fullName>
    </submittedName>
</protein>
<evidence type="ECO:0000313" key="3">
    <source>
        <dbReference type="EMBL" id="CAF3919449.1"/>
    </source>
</evidence>
<gene>
    <name evidence="3" type="ORF">FNK824_LOCUS21535</name>
</gene>
<feature type="region of interest" description="Disordered" evidence="1">
    <location>
        <begin position="1"/>
        <end position="31"/>
    </location>
</feature>
<feature type="non-terminal residue" evidence="3">
    <location>
        <position position="1"/>
    </location>
</feature>
<keyword evidence="2" id="KW-0812">Transmembrane</keyword>
<dbReference type="AlphaFoldDB" id="A0A819IIH0"/>